<feature type="non-terminal residue" evidence="14">
    <location>
        <position position="1"/>
    </location>
</feature>
<dbReference type="GO" id="GO:0006281">
    <property type="term" value="P:DNA repair"/>
    <property type="evidence" value="ECO:0007669"/>
    <property type="project" value="UniProtKB-KW"/>
</dbReference>
<evidence type="ECO:0000256" key="7">
    <source>
        <dbReference type="ARBA" id="ARBA00022840"/>
    </source>
</evidence>
<dbReference type="AlphaFoldDB" id="A0A367LV94"/>
<organism evidence="14 15">
    <name type="scientific">Pseudomonas aeruginosa</name>
    <dbReference type="NCBI Taxonomy" id="287"/>
    <lineage>
        <taxon>Bacteria</taxon>
        <taxon>Pseudomonadati</taxon>
        <taxon>Pseudomonadota</taxon>
        <taxon>Gammaproteobacteria</taxon>
        <taxon>Pseudomonadales</taxon>
        <taxon>Pseudomonadaceae</taxon>
        <taxon>Pseudomonas</taxon>
    </lineage>
</organism>
<dbReference type="GO" id="GO:0003677">
    <property type="term" value="F:DNA binding"/>
    <property type="evidence" value="ECO:0007669"/>
    <property type="project" value="UniProtKB-KW"/>
</dbReference>
<evidence type="ECO:0000256" key="10">
    <source>
        <dbReference type="ARBA" id="ARBA00023204"/>
    </source>
</evidence>
<keyword evidence="7" id="KW-0067">ATP-binding</keyword>
<dbReference type="PANTHER" id="PTHR43152">
    <property type="entry name" value="UVRABC SYSTEM PROTEIN A"/>
    <property type="match status" value="1"/>
</dbReference>
<keyword evidence="4" id="KW-0547">Nucleotide-binding</keyword>
<evidence type="ECO:0000256" key="2">
    <source>
        <dbReference type="ARBA" id="ARBA00022490"/>
    </source>
</evidence>
<evidence type="ECO:0000256" key="12">
    <source>
        <dbReference type="ARBA" id="ARBA00039316"/>
    </source>
</evidence>
<comment type="caution">
    <text evidence="14">The sequence shown here is derived from an EMBL/GenBank/DDBJ whole genome shotgun (WGS) entry which is preliminary data.</text>
</comment>
<keyword evidence="3" id="KW-0677">Repeat</keyword>
<name>A0A367LV94_PSEAI</name>
<comment type="similarity">
    <text evidence="11">Belongs to the ABC transporter superfamily. UvrA family.</text>
</comment>
<sequence>SGSGKSSLAFGTIYAEAQRRYFESVAPYARRLIDQAGVPDVDAIDGLPPAVALQQQRGSSNARSSVGSVTTLSSLVRMMYSRAGAYPANQPMLYAEDFSPNTP</sequence>
<dbReference type="GO" id="GO:0005524">
    <property type="term" value="F:ATP binding"/>
    <property type="evidence" value="ECO:0007669"/>
    <property type="project" value="UniProtKB-KW"/>
</dbReference>
<evidence type="ECO:0000256" key="13">
    <source>
        <dbReference type="ARBA" id="ARBA00042156"/>
    </source>
</evidence>
<dbReference type="EMBL" id="QORE01003515">
    <property type="protein sequence ID" value="RCI69020.1"/>
    <property type="molecule type" value="Genomic_DNA"/>
</dbReference>
<dbReference type="PANTHER" id="PTHR43152:SF1">
    <property type="entry name" value="UVRA PROTEIN"/>
    <property type="match status" value="1"/>
</dbReference>
<accession>A0A367LV94</accession>
<evidence type="ECO:0000313" key="14">
    <source>
        <dbReference type="EMBL" id="RCI69020.1"/>
    </source>
</evidence>
<reference evidence="14 15" key="1">
    <citation type="submission" date="2018-07" db="EMBL/GenBank/DDBJ databases">
        <title>Mechanisms of high-level aminoglycoside resistance among Gram-negative pathogens in Brazil.</title>
        <authorList>
            <person name="Ballaben A.S."/>
            <person name="Darini A.L.C."/>
            <person name="Doi Y."/>
        </authorList>
    </citation>
    <scope>NUCLEOTIDE SEQUENCE [LARGE SCALE GENOMIC DNA]</scope>
    <source>
        <strain evidence="14 15">B2-305</strain>
    </source>
</reference>
<evidence type="ECO:0000256" key="1">
    <source>
        <dbReference type="ARBA" id="ARBA00004496"/>
    </source>
</evidence>
<evidence type="ECO:0000256" key="8">
    <source>
        <dbReference type="ARBA" id="ARBA00022881"/>
    </source>
</evidence>
<evidence type="ECO:0000313" key="15">
    <source>
        <dbReference type="Proteomes" id="UP000253594"/>
    </source>
</evidence>
<dbReference type="GO" id="GO:0004518">
    <property type="term" value="F:nuclease activity"/>
    <property type="evidence" value="ECO:0007669"/>
    <property type="project" value="UniProtKB-KW"/>
</dbReference>
<keyword evidence="10" id="KW-0234">DNA repair</keyword>
<evidence type="ECO:0000256" key="5">
    <source>
        <dbReference type="ARBA" id="ARBA00022763"/>
    </source>
</evidence>
<dbReference type="GO" id="GO:0005737">
    <property type="term" value="C:cytoplasm"/>
    <property type="evidence" value="ECO:0007669"/>
    <property type="project" value="UniProtKB-SubCell"/>
</dbReference>
<keyword evidence="6" id="KW-0228">DNA excision</keyword>
<dbReference type="InterPro" id="IPR027417">
    <property type="entry name" value="P-loop_NTPase"/>
</dbReference>
<keyword evidence="8" id="KW-0267">Excision nuclease</keyword>
<keyword evidence="2" id="KW-0963">Cytoplasm</keyword>
<evidence type="ECO:0000256" key="3">
    <source>
        <dbReference type="ARBA" id="ARBA00022737"/>
    </source>
</evidence>
<gene>
    <name evidence="14" type="ORF">DT376_42155</name>
</gene>
<dbReference type="Proteomes" id="UP000253594">
    <property type="component" value="Unassembled WGS sequence"/>
</dbReference>
<keyword evidence="9" id="KW-0238">DNA-binding</keyword>
<keyword evidence="5" id="KW-0227">DNA damage</keyword>
<dbReference type="Gene3D" id="1.20.1580.10">
    <property type="entry name" value="ABC transporter ATPase like domain"/>
    <property type="match status" value="1"/>
</dbReference>
<evidence type="ECO:0000256" key="9">
    <source>
        <dbReference type="ARBA" id="ARBA00023125"/>
    </source>
</evidence>
<evidence type="ECO:0000256" key="4">
    <source>
        <dbReference type="ARBA" id="ARBA00022741"/>
    </source>
</evidence>
<evidence type="ECO:0000256" key="11">
    <source>
        <dbReference type="ARBA" id="ARBA00038000"/>
    </source>
</evidence>
<feature type="non-terminal residue" evidence="14">
    <location>
        <position position="103"/>
    </location>
</feature>
<evidence type="ECO:0000256" key="6">
    <source>
        <dbReference type="ARBA" id="ARBA00022769"/>
    </source>
</evidence>
<comment type="subcellular location">
    <subcellularLocation>
        <location evidence="1">Cytoplasm</location>
    </subcellularLocation>
</comment>
<protein>
    <recommendedName>
        <fullName evidence="12">UvrABC system protein A</fullName>
    </recommendedName>
    <alternativeName>
        <fullName evidence="13">Excinuclease ABC subunit A</fullName>
    </alternativeName>
</protein>
<proteinExistence type="inferred from homology"/>
<dbReference type="Gene3D" id="3.40.50.300">
    <property type="entry name" value="P-loop containing nucleotide triphosphate hydrolases"/>
    <property type="match status" value="1"/>
</dbReference>